<evidence type="ECO:0000256" key="9">
    <source>
        <dbReference type="SAM" id="Phobius"/>
    </source>
</evidence>
<accession>A0A0F3IW53</accession>
<evidence type="ECO:0000313" key="10">
    <source>
        <dbReference type="EMBL" id="KJV10857.1"/>
    </source>
</evidence>
<feature type="transmembrane region" description="Helical" evidence="9">
    <location>
        <begin position="198"/>
        <end position="217"/>
    </location>
</feature>
<dbReference type="Gene3D" id="1.20.1080.10">
    <property type="entry name" value="Glycerol uptake facilitator protein"/>
    <property type="match status" value="1"/>
</dbReference>
<feature type="transmembrane region" description="Helical" evidence="9">
    <location>
        <begin position="157"/>
        <end position="178"/>
    </location>
</feature>
<comment type="subcellular location">
    <subcellularLocation>
        <location evidence="1">Cell membrane</location>
        <topology evidence="1">Multi-pass membrane protein</topology>
    </subcellularLocation>
</comment>
<evidence type="ECO:0000256" key="1">
    <source>
        <dbReference type="ARBA" id="ARBA00004651"/>
    </source>
</evidence>
<dbReference type="GO" id="GO:0015250">
    <property type="term" value="F:water channel activity"/>
    <property type="evidence" value="ECO:0007669"/>
    <property type="project" value="TreeGrafter"/>
</dbReference>
<keyword evidence="7 9" id="KW-0472">Membrane</keyword>
<dbReference type="InterPro" id="IPR023271">
    <property type="entry name" value="Aquaporin-like"/>
</dbReference>
<evidence type="ECO:0000256" key="7">
    <source>
        <dbReference type="ARBA" id="ARBA00023136"/>
    </source>
</evidence>
<keyword evidence="4" id="KW-1003">Cell membrane</keyword>
<sequence length="227" mass="23732">MSRPLLPALFGEALGTALLLAAVVGSGIMAERLADGNAAVALLANAVATGAALVVLIEVFGPISGAQFNPAVTLALAVRKHLPWSRVLPYVSLQILGAIAGVWLAHAMFDMPIWQTSTKLRTGPGQWLSEVVATATLLTVIFAALRTQTQTRLPYSVALTVVAAYWFTASTSFANPAVTLARALTESFAGIRPLDAPGFILAQLVGVGIAVGLDRWLNRVTPAPLPE</sequence>
<evidence type="ECO:0000256" key="2">
    <source>
        <dbReference type="ARBA" id="ARBA00006175"/>
    </source>
</evidence>
<comment type="caution">
    <text evidence="10">The sequence shown here is derived from an EMBL/GenBank/DDBJ whole genome shotgun (WGS) entry which is preliminary data.</text>
</comment>
<proteinExistence type="inferred from homology"/>
<protein>
    <recommendedName>
        <fullName evidence="12">MIP family channel protein</fullName>
    </recommendedName>
</protein>
<gene>
    <name evidence="10" type="ORF">VZ95_02195</name>
</gene>
<evidence type="ECO:0000256" key="5">
    <source>
        <dbReference type="ARBA" id="ARBA00022692"/>
    </source>
</evidence>
<dbReference type="SUPFAM" id="SSF81338">
    <property type="entry name" value="Aquaporin-like"/>
    <property type="match status" value="1"/>
</dbReference>
<evidence type="ECO:0000256" key="8">
    <source>
        <dbReference type="RuleBase" id="RU000477"/>
    </source>
</evidence>
<dbReference type="InterPro" id="IPR000425">
    <property type="entry name" value="MIP"/>
</dbReference>
<dbReference type="InterPro" id="IPR022357">
    <property type="entry name" value="MIP_CS"/>
</dbReference>
<dbReference type="RefSeq" id="WP_045774422.1">
    <property type="nucleotide sequence ID" value="NZ_LAJY01000034.1"/>
</dbReference>
<name>A0A0F3IW53_9PROT</name>
<dbReference type="Proteomes" id="UP000033774">
    <property type="component" value="Unassembled WGS sequence"/>
</dbReference>
<dbReference type="InterPro" id="IPR034294">
    <property type="entry name" value="Aquaporin_transptr"/>
</dbReference>
<evidence type="ECO:0000256" key="6">
    <source>
        <dbReference type="ARBA" id="ARBA00022989"/>
    </source>
</evidence>
<reference evidence="10 11" key="1">
    <citation type="submission" date="2015-03" db="EMBL/GenBank/DDBJ databases">
        <title>Draft genome sequence of Elstera litoralis.</title>
        <authorList>
            <person name="Rahalkar M.C."/>
            <person name="Dhakephalkar P.K."/>
            <person name="Pore S.D."/>
            <person name="Arora P."/>
            <person name="Kapse N.G."/>
            <person name="Pandit P.S."/>
        </authorList>
    </citation>
    <scope>NUCLEOTIDE SEQUENCE [LARGE SCALE GENOMIC DNA]</scope>
    <source>
        <strain evidence="10 11">Dia-1</strain>
    </source>
</reference>
<keyword evidence="6 9" id="KW-1133">Transmembrane helix</keyword>
<dbReference type="AlphaFoldDB" id="A0A0F3IW53"/>
<dbReference type="PANTHER" id="PTHR19139:SF199">
    <property type="entry name" value="MIP17260P"/>
    <property type="match status" value="1"/>
</dbReference>
<dbReference type="PRINTS" id="PR00783">
    <property type="entry name" value="MINTRINSICP"/>
</dbReference>
<dbReference type="GO" id="GO:0005886">
    <property type="term" value="C:plasma membrane"/>
    <property type="evidence" value="ECO:0007669"/>
    <property type="project" value="UniProtKB-SubCell"/>
</dbReference>
<dbReference type="PROSITE" id="PS00221">
    <property type="entry name" value="MIP"/>
    <property type="match status" value="1"/>
</dbReference>
<dbReference type="PANTHER" id="PTHR19139">
    <property type="entry name" value="AQUAPORIN TRANSPORTER"/>
    <property type="match status" value="1"/>
</dbReference>
<dbReference type="PATRIC" id="fig|552518.3.peg.2287"/>
<feature type="transmembrane region" description="Helical" evidence="9">
    <location>
        <begin position="87"/>
        <end position="107"/>
    </location>
</feature>
<keyword evidence="5 8" id="KW-0812">Transmembrane</keyword>
<keyword evidence="3 8" id="KW-0813">Transport</keyword>
<dbReference type="Pfam" id="PF00230">
    <property type="entry name" value="MIP"/>
    <property type="match status" value="1"/>
</dbReference>
<evidence type="ECO:0000256" key="3">
    <source>
        <dbReference type="ARBA" id="ARBA00022448"/>
    </source>
</evidence>
<evidence type="ECO:0000256" key="4">
    <source>
        <dbReference type="ARBA" id="ARBA00022475"/>
    </source>
</evidence>
<feature type="transmembrane region" description="Helical" evidence="9">
    <location>
        <begin position="127"/>
        <end position="145"/>
    </location>
</feature>
<dbReference type="OrthoDB" id="9807293at2"/>
<evidence type="ECO:0000313" key="11">
    <source>
        <dbReference type="Proteomes" id="UP000033774"/>
    </source>
</evidence>
<evidence type="ECO:0008006" key="12">
    <source>
        <dbReference type="Google" id="ProtNLM"/>
    </source>
</evidence>
<dbReference type="EMBL" id="LAJY01000034">
    <property type="protein sequence ID" value="KJV10857.1"/>
    <property type="molecule type" value="Genomic_DNA"/>
</dbReference>
<feature type="transmembrane region" description="Helical" evidence="9">
    <location>
        <begin position="40"/>
        <end position="60"/>
    </location>
</feature>
<keyword evidence="11" id="KW-1185">Reference proteome</keyword>
<comment type="similarity">
    <text evidence="2 8">Belongs to the MIP/aquaporin (TC 1.A.8) family.</text>
</comment>
<organism evidence="10 11">
    <name type="scientific">Elstera litoralis</name>
    <dbReference type="NCBI Taxonomy" id="552518"/>
    <lineage>
        <taxon>Bacteria</taxon>
        <taxon>Pseudomonadati</taxon>
        <taxon>Pseudomonadota</taxon>
        <taxon>Alphaproteobacteria</taxon>
        <taxon>Rhodospirillales</taxon>
        <taxon>Rhodospirillaceae</taxon>
        <taxon>Elstera</taxon>
    </lineage>
</organism>